<proteinExistence type="predicted"/>
<accession>A0A0A2B352</accession>
<evidence type="ECO:0000313" key="1">
    <source>
        <dbReference type="EMBL" id="KGG07230.1"/>
    </source>
</evidence>
<protein>
    <submittedName>
        <fullName evidence="1">Uncharacterized protein</fullName>
    </submittedName>
</protein>
<organism evidence="1 2">
    <name type="scientific">Prochlorococcus marinus str. MIT 9401</name>
    <dbReference type="NCBI Taxonomy" id="167551"/>
    <lineage>
        <taxon>Bacteria</taxon>
        <taxon>Bacillati</taxon>
        <taxon>Cyanobacteriota</taxon>
        <taxon>Cyanophyceae</taxon>
        <taxon>Synechococcales</taxon>
        <taxon>Prochlorococcaceae</taxon>
        <taxon>Prochlorococcus</taxon>
    </lineage>
</organism>
<sequence length="41" mass="4765">MISIINKELIGSPHKTLIRANLFDFIKKRENMNLCGSKNLY</sequence>
<dbReference type="EMBL" id="JNAR01000016">
    <property type="protein sequence ID" value="KGG07230.1"/>
    <property type="molecule type" value="Genomic_DNA"/>
</dbReference>
<dbReference type="AlphaFoldDB" id="A0A0A2B352"/>
<comment type="caution">
    <text evidence="1">The sequence shown here is derived from an EMBL/GenBank/DDBJ whole genome shotgun (WGS) entry which is preliminary data.</text>
</comment>
<reference evidence="2" key="1">
    <citation type="journal article" date="2014" name="Sci. Data">
        <title>Genomes of diverse isolates of the marine cyanobacterium Prochlorococcus.</title>
        <authorList>
            <person name="Biller S."/>
            <person name="Berube P."/>
            <person name="Thompson J."/>
            <person name="Kelly L."/>
            <person name="Roggensack S."/>
            <person name="Awad L."/>
            <person name="Roache-Johnson K."/>
            <person name="Ding H."/>
            <person name="Giovannoni S.J."/>
            <person name="Moore L.R."/>
            <person name="Chisholm S.W."/>
        </authorList>
    </citation>
    <scope>NUCLEOTIDE SEQUENCE [LARGE SCALE GENOMIC DNA]</scope>
</reference>
<evidence type="ECO:0000313" key="2">
    <source>
        <dbReference type="Proteomes" id="UP000030481"/>
    </source>
</evidence>
<name>A0A0A2B352_PROMR</name>
<gene>
    <name evidence="1" type="ORF">EV01_1567</name>
</gene>
<dbReference type="Proteomes" id="UP000030481">
    <property type="component" value="Unassembled WGS sequence"/>
</dbReference>